<evidence type="ECO:0000313" key="2">
    <source>
        <dbReference type="Proteomes" id="UP000594220"/>
    </source>
</evidence>
<dbReference type="InterPro" id="IPR027827">
    <property type="entry name" value="Tex56"/>
</dbReference>
<dbReference type="Ensembl" id="ENSCPRT00005001296.1">
    <property type="protein sequence ID" value="ENSCPRP00005001111.1"/>
    <property type="gene ID" value="ENSCPRG00005000847.1"/>
</dbReference>
<accession>A0A7M4DX24</accession>
<protein>
    <submittedName>
        <fullName evidence="1">Uncharacterized protein</fullName>
    </submittedName>
</protein>
<keyword evidence="2" id="KW-1185">Reference proteome</keyword>
<evidence type="ECO:0000313" key="1">
    <source>
        <dbReference type="Ensembl" id="ENSCPRP00005001111.1"/>
    </source>
</evidence>
<proteinExistence type="predicted"/>
<reference evidence="1" key="2">
    <citation type="submission" date="2025-09" db="UniProtKB">
        <authorList>
            <consortium name="Ensembl"/>
        </authorList>
    </citation>
    <scope>IDENTIFICATION</scope>
</reference>
<dbReference type="Proteomes" id="UP000594220">
    <property type="component" value="Unplaced"/>
</dbReference>
<reference evidence="1" key="1">
    <citation type="submission" date="2025-08" db="UniProtKB">
        <authorList>
            <consortium name="Ensembl"/>
        </authorList>
    </citation>
    <scope>IDENTIFICATION</scope>
</reference>
<name>A0A7M4DX24_CROPO</name>
<sequence length="120" mass="13845">HKALLYITIMKKYRNFLFANKSHQLKIKCYLASSSAKPSTKKDLPQEVYYSPQPDHVPLWKRNISNKLAVEYRKLRVNKKGTPISTVVVRIQTRNRSQGIRRLRSKGARTSAFTLGRTTG</sequence>
<dbReference type="Pfam" id="PF15023">
    <property type="entry name" value="DUF4523"/>
    <property type="match status" value="1"/>
</dbReference>
<organism evidence="1 2">
    <name type="scientific">Crocodylus porosus</name>
    <name type="common">Saltwater crocodile</name>
    <name type="synonym">Estuarine crocodile</name>
    <dbReference type="NCBI Taxonomy" id="8502"/>
    <lineage>
        <taxon>Eukaryota</taxon>
        <taxon>Metazoa</taxon>
        <taxon>Chordata</taxon>
        <taxon>Craniata</taxon>
        <taxon>Vertebrata</taxon>
        <taxon>Euteleostomi</taxon>
        <taxon>Archelosauria</taxon>
        <taxon>Archosauria</taxon>
        <taxon>Crocodylia</taxon>
        <taxon>Longirostres</taxon>
        <taxon>Crocodylidae</taxon>
        <taxon>Crocodylus</taxon>
    </lineage>
</organism>
<dbReference type="AlphaFoldDB" id="A0A7M4DX24"/>